<evidence type="ECO:0000313" key="3">
    <source>
        <dbReference type="Proteomes" id="UP000750711"/>
    </source>
</evidence>
<organism evidence="2 3">
    <name type="scientific">Trichoglossum hirsutum</name>
    <dbReference type="NCBI Taxonomy" id="265104"/>
    <lineage>
        <taxon>Eukaryota</taxon>
        <taxon>Fungi</taxon>
        <taxon>Dikarya</taxon>
        <taxon>Ascomycota</taxon>
        <taxon>Pezizomycotina</taxon>
        <taxon>Geoglossomycetes</taxon>
        <taxon>Geoglossales</taxon>
        <taxon>Geoglossaceae</taxon>
        <taxon>Trichoglossum</taxon>
    </lineage>
</organism>
<evidence type="ECO:0000256" key="1">
    <source>
        <dbReference type="SAM" id="MobiDB-lite"/>
    </source>
</evidence>
<evidence type="ECO:0000313" key="2">
    <source>
        <dbReference type="EMBL" id="KAH0551658.1"/>
    </source>
</evidence>
<dbReference type="Proteomes" id="UP000750711">
    <property type="component" value="Unassembled WGS sequence"/>
</dbReference>
<accession>A0A9P8IGA0</accession>
<feature type="compositionally biased region" description="Polar residues" evidence="1">
    <location>
        <begin position="700"/>
        <end position="710"/>
    </location>
</feature>
<feature type="compositionally biased region" description="Acidic residues" evidence="1">
    <location>
        <begin position="690"/>
        <end position="699"/>
    </location>
</feature>
<reference evidence="2" key="1">
    <citation type="submission" date="2021-03" db="EMBL/GenBank/DDBJ databases">
        <title>Comparative genomics and phylogenomic investigation of the class Geoglossomycetes provide insights into ecological specialization and systematics.</title>
        <authorList>
            <person name="Melie T."/>
            <person name="Pirro S."/>
            <person name="Miller A.N."/>
            <person name="Quandt A."/>
        </authorList>
    </citation>
    <scope>NUCLEOTIDE SEQUENCE</scope>
    <source>
        <strain evidence="2">CAQ_001_2017</strain>
    </source>
</reference>
<sequence length="766" mass="85892">MTDRSQSSFWTFPAQQLSPPHSAPFLATNGEPVSTYLRQHRGVASAATEQRLLDEQVDELVKDRIAELLQIEDVGLSRKTRREAFHEGVNYMSDLMIGRWNEFPTGGPTGDETTQPTPEDIQRAVIEMAKGVIAKGYRTEGEVHKDRAQVYNIIRSHFARGYIRGQESLMTNAEVLNMEPWFLHGIEVAGQNGDVTMPSFWTRDSNAHEHEHWNEVSLRRLRPWGDKANYRPSAPDASGNYPDDPIYLALTASEMQRDDIREEDYTIRSYLLPKTIRLPFLGWSPIPPAVYQSWSAKTLLQDTATNRRLMYERKDLDIARLHELTALRERWTEQDVQYLRRYRRYVVCDPEARERGHMDGGDISYLPAQRPPIVERVGGTAVECTSCVVALDGEDDDGANERNSFGVPVYELEPGHQFPIKFPITHSPSETDNFKRRLQQYATTNSSTQPTTINHFRDATGNHCITGPIIAQIDEFLSGLAMSADRKNNQLKQSFSAPQLDPSSARGSLDHSSRSPEICISAIPRRLPVPPGDTGKPLPSLPALARSWLLPSLFNEDEGEEVDGHGYQDLSDLVDLASSSLSCPLSPLTTIKGSPYILRNSLPHRRSSPEAIEAYARAVEEVHGLHRVNKLYYNSSLHSTPDDDGDGDDDRHEGEGGALTTKTVRGRLVKMEGGPRSEITHDAEGSEYSADVEGDETDDQSAVANRSSVSAEKREENEEKVVEQKRWGNPKKSREGIMSTGSQAWGKTRKEIADGLKNYFGVKWKG</sequence>
<dbReference type="EMBL" id="JAGHQM010001848">
    <property type="protein sequence ID" value="KAH0551658.1"/>
    <property type="molecule type" value="Genomic_DNA"/>
</dbReference>
<feature type="region of interest" description="Disordered" evidence="1">
    <location>
        <begin position="635"/>
        <end position="744"/>
    </location>
</feature>
<feature type="compositionally biased region" description="Polar residues" evidence="1">
    <location>
        <begin position="494"/>
        <end position="506"/>
    </location>
</feature>
<feature type="compositionally biased region" description="Basic and acidic residues" evidence="1">
    <location>
        <begin position="669"/>
        <end position="684"/>
    </location>
</feature>
<gene>
    <name evidence="2" type="ORF">GP486_007123</name>
</gene>
<keyword evidence="3" id="KW-1185">Reference proteome</keyword>
<protein>
    <submittedName>
        <fullName evidence="2">Uncharacterized protein</fullName>
    </submittedName>
</protein>
<feature type="compositionally biased region" description="Basic and acidic residues" evidence="1">
    <location>
        <begin position="711"/>
        <end position="726"/>
    </location>
</feature>
<dbReference type="AlphaFoldDB" id="A0A9P8IGA0"/>
<name>A0A9P8IGA0_9PEZI</name>
<feature type="region of interest" description="Disordered" evidence="1">
    <location>
        <begin position="494"/>
        <end position="514"/>
    </location>
</feature>
<proteinExistence type="predicted"/>
<comment type="caution">
    <text evidence="2">The sequence shown here is derived from an EMBL/GenBank/DDBJ whole genome shotgun (WGS) entry which is preliminary data.</text>
</comment>